<dbReference type="AlphaFoldDB" id="A0A0G2EIZ5"/>
<dbReference type="SMART" id="SM00668">
    <property type="entry name" value="CTLH"/>
    <property type="match status" value="1"/>
</dbReference>
<dbReference type="InterPro" id="IPR043136">
    <property type="entry name" value="B30.2/SPRY_sf"/>
</dbReference>
<reference evidence="3 4" key="1">
    <citation type="submission" date="2015-05" db="EMBL/GenBank/DDBJ databases">
        <title>Distinctive expansion of gene families associated with plant cell wall degradation and secondary metabolism in the genomes of grapevine trunk pathogens.</title>
        <authorList>
            <person name="Lawrence D.P."/>
            <person name="Travadon R."/>
            <person name="Rolshausen P.E."/>
            <person name="Baumgartner K."/>
        </authorList>
    </citation>
    <scope>NUCLEOTIDE SEQUENCE [LARGE SCALE GENOMIC DNA]</scope>
    <source>
        <strain evidence="3">UCRPC4</strain>
    </source>
</reference>
<keyword evidence="4" id="KW-1185">Reference proteome</keyword>
<dbReference type="SUPFAM" id="SSF49899">
    <property type="entry name" value="Concanavalin A-like lectins/glucanases"/>
    <property type="match status" value="1"/>
</dbReference>
<dbReference type="Proteomes" id="UP000053317">
    <property type="component" value="Unassembled WGS sequence"/>
</dbReference>
<dbReference type="SMART" id="SM00449">
    <property type="entry name" value="SPRY"/>
    <property type="match status" value="1"/>
</dbReference>
<dbReference type="InterPro" id="IPR050618">
    <property type="entry name" value="Ubq-SigPath_Reg"/>
</dbReference>
<comment type="caution">
    <text evidence="3">The sequence shown here is derived from an EMBL/GenBank/DDBJ whole genome shotgun (WGS) entry which is preliminary data.</text>
</comment>
<gene>
    <name evidence="3" type="ORF">UCRPC4_g03143</name>
</gene>
<reference evidence="3 4" key="2">
    <citation type="submission" date="2015-05" db="EMBL/GenBank/DDBJ databases">
        <authorList>
            <person name="Morales-Cruz A."/>
            <person name="Amrine K.C."/>
            <person name="Cantu D."/>
        </authorList>
    </citation>
    <scope>NUCLEOTIDE SEQUENCE [LARGE SCALE GENOMIC DNA]</scope>
    <source>
        <strain evidence="3">UCRPC4</strain>
    </source>
</reference>
<dbReference type="PANTHER" id="PTHR12864">
    <property type="entry name" value="RAN BINDING PROTEIN 9-RELATED"/>
    <property type="match status" value="1"/>
</dbReference>
<dbReference type="InterPro" id="IPR013320">
    <property type="entry name" value="ConA-like_dom_sf"/>
</dbReference>
<dbReference type="Gene3D" id="2.60.120.920">
    <property type="match status" value="1"/>
</dbReference>
<dbReference type="InterPro" id="IPR013144">
    <property type="entry name" value="CRA_dom"/>
</dbReference>
<dbReference type="InterPro" id="IPR001870">
    <property type="entry name" value="B30.2/SPRY"/>
</dbReference>
<dbReference type="Pfam" id="PF10607">
    <property type="entry name" value="CTLH"/>
    <property type="match status" value="1"/>
</dbReference>
<proteinExistence type="predicted"/>
<dbReference type="Pfam" id="PF00622">
    <property type="entry name" value="SPRY"/>
    <property type="match status" value="1"/>
</dbReference>
<organism evidence="3 4">
    <name type="scientific">Phaeomoniella chlamydospora</name>
    <name type="common">Phaeoacremonium chlamydosporum</name>
    <dbReference type="NCBI Taxonomy" id="158046"/>
    <lineage>
        <taxon>Eukaryota</taxon>
        <taxon>Fungi</taxon>
        <taxon>Dikarya</taxon>
        <taxon>Ascomycota</taxon>
        <taxon>Pezizomycotina</taxon>
        <taxon>Eurotiomycetes</taxon>
        <taxon>Chaetothyriomycetidae</taxon>
        <taxon>Phaeomoniellales</taxon>
        <taxon>Phaeomoniellaceae</taxon>
        <taxon>Phaeomoniella</taxon>
    </lineage>
</organism>
<evidence type="ECO:0000259" key="2">
    <source>
        <dbReference type="PROSITE" id="PS50897"/>
    </source>
</evidence>
<evidence type="ECO:0000259" key="1">
    <source>
        <dbReference type="PROSITE" id="PS50188"/>
    </source>
</evidence>
<dbReference type="PROSITE" id="PS50897">
    <property type="entry name" value="CTLH"/>
    <property type="match status" value="1"/>
</dbReference>
<dbReference type="InterPro" id="IPR003877">
    <property type="entry name" value="SPRY_dom"/>
</dbReference>
<sequence length="416" mass="46156">MSKTKDGMIAVGVSGQKASLERLPGWETDSWAYHGDDGKAFGGESTGKNYGPTFSTNNVIGCGVNFSTGCIFFTKDGNFLGNAFRELKDLKVFPSVGMKKHAGAHIAANFGQSPFVFNINEMVAEEQRKIEMAINRTNTSSLHPLVDEDKFIQDLVAQFLAHDGYVETARAFAKDRRAQNTALTHINQEASQDVEVEDDIDAINRQRVRVAIMEGDIDKALKLTNAFYPHVLEESPQIVFRLKCRKFVELIRRYSDLQYKTSGKMGKASNRANGVSDVFEQDMELDDQTDSAAWDGMDTDDTDHLRMALLQEAMAYGQILQREYRDERREFKKALEDIFSLMAYDDAKASLHGHLLDSSGRVPVAEELNSAILVSLGKASSAALERVYQQCEALVDEISEDGGAGAFVNVENNFLG</sequence>
<feature type="domain" description="B30.2/SPRY" evidence="1">
    <location>
        <begin position="1"/>
        <end position="115"/>
    </location>
</feature>
<dbReference type="OrthoDB" id="25503at2759"/>
<dbReference type="PROSITE" id="PS50188">
    <property type="entry name" value="B302_SPRY"/>
    <property type="match status" value="1"/>
</dbReference>
<dbReference type="InterPro" id="IPR006595">
    <property type="entry name" value="CTLH_C"/>
</dbReference>
<protein>
    <submittedName>
        <fullName evidence="3">Putative ran-binding protein</fullName>
    </submittedName>
</protein>
<accession>A0A0G2EIZ5</accession>
<evidence type="ECO:0000313" key="3">
    <source>
        <dbReference type="EMBL" id="KKY22817.1"/>
    </source>
</evidence>
<dbReference type="InterPro" id="IPR024964">
    <property type="entry name" value="CTLH/CRA"/>
</dbReference>
<feature type="domain" description="CTLH" evidence="2">
    <location>
        <begin position="201"/>
        <end position="258"/>
    </location>
</feature>
<dbReference type="EMBL" id="LCWF01000073">
    <property type="protein sequence ID" value="KKY22817.1"/>
    <property type="molecule type" value="Genomic_DNA"/>
</dbReference>
<evidence type="ECO:0000313" key="4">
    <source>
        <dbReference type="Proteomes" id="UP000053317"/>
    </source>
</evidence>
<name>A0A0G2EIZ5_PHACM</name>
<dbReference type="SMART" id="SM00757">
    <property type="entry name" value="CRA"/>
    <property type="match status" value="1"/>
</dbReference>